<dbReference type="SUPFAM" id="SSF51735">
    <property type="entry name" value="NAD(P)-binding Rossmann-fold domains"/>
    <property type="match status" value="1"/>
</dbReference>
<accession>A0ABP8Z7J7</accession>
<dbReference type="Gene3D" id="3.40.50.720">
    <property type="entry name" value="NAD(P)-binding Rossmann-like Domain"/>
    <property type="match status" value="1"/>
</dbReference>
<comment type="caution">
    <text evidence="1">The sequence shown here is derived from an EMBL/GenBank/DDBJ whole genome shotgun (WGS) entry which is preliminary data.</text>
</comment>
<dbReference type="InterPro" id="IPR036291">
    <property type="entry name" value="NAD(P)-bd_dom_sf"/>
</dbReference>
<dbReference type="InterPro" id="IPR022893">
    <property type="entry name" value="Shikimate_DH_fam"/>
</dbReference>
<dbReference type="RefSeq" id="WP_345481090.1">
    <property type="nucleotide sequence ID" value="NZ_BAABLP010000004.1"/>
</dbReference>
<evidence type="ECO:0000313" key="2">
    <source>
        <dbReference type="Proteomes" id="UP001500121"/>
    </source>
</evidence>
<dbReference type="Proteomes" id="UP001500121">
    <property type="component" value="Unassembled WGS sequence"/>
</dbReference>
<proteinExistence type="predicted"/>
<dbReference type="PANTHER" id="PTHR21089">
    <property type="entry name" value="SHIKIMATE DEHYDROGENASE"/>
    <property type="match status" value="1"/>
</dbReference>
<name>A0ABP8Z7J7_9MICO</name>
<organism evidence="1 2">
    <name type="scientific">Amnibacterium soli</name>
    <dbReference type="NCBI Taxonomy" id="1282736"/>
    <lineage>
        <taxon>Bacteria</taxon>
        <taxon>Bacillati</taxon>
        <taxon>Actinomycetota</taxon>
        <taxon>Actinomycetes</taxon>
        <taxon>Micrococcales</taxon>
        <taxon>Microbacteriaceae</taxon>
        <taxon>Amnibacterium</taxon>
    </lineage>
</organism>
<keyword evidence="2" id="KW-1185">Reference proteome</keyword>
<gene>
    <name evidence="1" type="ORF">GCM10025783_20730</name>
</gene>
<reference evidence="2" key="1">
    <citation type="journal article" date="2019" name="Int. J. Syst. Evol. Microbiol.">
        <title>The Global Catalogue of Microorganisms (GCM) 10K type strain sequencing project: providing services to taxonomists for standard genome sequencing and annotation.</title>
        <authorList>
            <consortium name="The Broad Institute Genomics Platform"/>
            <consortium name="The Broad Institute Genome Sequencing Center for Infectious Disease"/>
            <person name="Wu L."/>
            <person name="Ma J."/>
        </authorList>
    </citation>
    <scope>NUCLEOTIDE SEQUENCE [LARGE SCALE GENOMIC DNA]</scope>
    <source>
        <strain evidence="2">JCM 19015</strain>
    </source>
</reference>
<dbReference type="EMBL" id="BAABLP010000004">
    <property type="protein sequence ID" value="GAA4748423.1"/>
    <property type="molecule type" value="Genomic_DNA"/>
</dbReference>
<sequence>MTAIDVPAAAPLPVLTPDTLVPAEQPTIYFLGVSTGSSSIQRVFPSWAAELGLGDAVLRGIDLPVGAPADHTRRIVEFLRDDALGVGMQITSHKIGVGTAARDLFTHLRPLATLMGEVSCVTKDEDGGLTGFAKDPVAGALALDAIVPTGHWSTGAGAVVLGAGGAGTALTWCLVRRELGEDRPGTLVVTDRSAERLEHLAAIAREVGPDVPLELVQVASADETDAVLAAQPAGSLVVNATGLGKDLPGSPIGEDALLPQDAIAWDLNYRGDLRFLETAIRQEGSRGVRAEDGWTYFVHGWLQAVKEVFRIDVPTSGPDFDRLSDLARAAR</sequence>
<evidence type="ECO:0000313" key="1">
    <source>
        <dbReference type="EMBL" id="GAA4748423.1"/>
    </source>
</evidence>
<protein>
    <submittedName>
        <fullName evidence="1">Shikimate dehydrogenase</fullName>
    </submittedName>
</protein>
<dbReference type="PANTHER" id="PTHR21089:SF1">
    <property type="entry name" value="BIFUNCTIONAL 3-DEHYDROQUINATE DEHYDRATASE_SHIKIMATE DEHYDROGENASE, CHLOROPLASTIC"/>
    <property type="match status" value="1"/>
</dbReference>